<evidence type="ECO:0000256" key="6">
    <source>
        <dbReference type="ARBA" id="ARBA00022917"/>
    </source>
</evidence>
<evidence type="ECO:0000313" key="12">
    <source>
        <dbReference type="Proteomes" id="UP000198341"/>
    </source>
</evidence>
<dbReference type="AlphaFoldDB" id="K8EMK5"/>
<evidence type="ECO:0000256" key="8">
    <source>
        <dbReference type="ARBA" id="ARBA00047844"/>
    </source>
</evidence>
<dbReference type="InterPro" id="IPR006195">
    <property type="entry name" value="aa-tRNA-synth_II"/>
</dbReference>
<dbReference type="GO" id="GO:0005524">
    <property type="term" value="F:ATP binding"/>
    <property type="evidence" value="ECO:0007669"/>
    <property type="project" value="UniProtKB-KW"/>
</dbReference>
<evidence type="ECO:0000259" key="10">
    <source>
        <dbReference type="PROSITE" id="PS50862"/>
    </source>
</evidence>
<protein>
    <recommendedName>
        <fullName evidence="2">asparagine--tRNA ligase</fullName>
        <ecNumber evidence="2">6.1.1.22</ecNumber>
    </recommendedName>
</protein>
<dbReference type="NCBIfam" id="NF003037">
    <property type="entry name" value="PRK03932.1"/>
    <property type="match status" value="1"/>
</dbReference>
<gene>
    <name evidence="11" type="ordered locus">Bathy13g00720</name>
</gene>
<dbReference type="CDD" id="cd00776">
    <property type="entry name" value="AsxRS_core"/>
    <property type="match status" value="1"/>
</dbReference>
<evidence type="ECO:0000256" key="3">
    <source>
        <dbReference type="ARBA" id="ARBA00022598"/>
    </source>
</evidence>
<evidence type="ECO:0000256" key="9">
    <source>
        <dbReference type="SAM" id="Coils"/>
    </source>
</evidence>
<dbReference type="InterPro" id="IPR004364">
    <property type="entry name" value="Aa-tRNA-synt_II"/>
</dbReference>
<keyword evidence="12" id="KW-1185">Reference proteome</keyword>
<comment type="similarity">
    <text evidence="1">Belongs to the class-II aminoacyl-tRNA synthetase family.</text>
</comment>
<dbReference type="PANTHER" id="PTHR22594">
    <property type="entry name" value="ASPARTYL/LYSYL-TRNA SYNTHETASE"/>
    <property type="match status" value="1"/>
</dbReference>
<dbReference type="InterPro" id="IPR004522">
    <property type="entry name" value="Asn-tRNA-ligase"/>
</dbReference>
<evidence type="ECO:0000256" key="5">
    <source>
        <dbReference type="ARBA" id="ARBA00022840"/>
    </source>
</evidence>
<dbReference type="GO" id="GO:0006421">
    <property type="term" value="P:asparaginyl-tRNA aminoacylation"/>
    <property type="evidence" value="ECO:0007669"/>
    <property type="project" value="InterPro"/>
</dbReference>
<dbReference type="Gene3D" id="2.40.50.140">
    <property type="entry name" value="Nucleic acid-binding proteins"/>
    <property type="match status" value="1"/>
</dbReference>
<dbReference type="Pfam" id="PF00152">
    <property type="entry name" value="tRNA-synt_2"/>
    <property type="match status" value="2"/>
</dbReference>
<dbReference type="STRING" id="41875.K8EMK5"/>
<keyword evidence="9" id="KW-0175">Coiled coil</keyword>
<dbReference type="EC" id="6.1.1.22" evidence="2"/>
<evidence type="ECO:0000256" key="4">
    <source>
        <dbReference type="ARBA" id="ARBA00022741"/>
    </source>
</evidence>
<dbReference type="OrthoDB" id="1931232at2759"/>
<keyword evidence="3" id="KW-0436">Ligase</keyword>
<dbReference type="SUPFAM" id="SSF55681">
    <property type="entry name" value="Class II aaRS and biotin synthetases"/>
    <property type="match status" value="1"/>
</dbReference>
<dbReference type="InterPro" id="IPR002312">
    <property type="entry name" value="Asp/Asn-tRNA-synth_IIb"/>
</dbReference>
<dbReference type="EMBL" id="FO082266">
    <property type="protein sequence ID" value="CCO19281.1"/>
    <property type="molecule type" value="Genomic_DNA"/>
</dbReference>
<dbReference type="PROSITE" id="PS50862">
    <property type="entry name" value="AA_TRNA_LIGASE_II"/>
    <property type="match status" value="1"/>
</dbReference>
<dbReference type="InterPro" id="IPR045864">
    <property type="entry name" value="aa-tRNA-synth_II/BPL/LPL"/>
</dbReference>
<dbReference type="Gene3D" id="3.30.930.10">
    <property type="entry name" value="Bira Bifunctional Protein, Domain 2"/>
    <property type="match status" value="1"/>
</dbReference>
<dbReference type="NCBIfam" id="TIGR00457">
    <property type="entry name" value="asnS"/>
    <property type="match status" value="1"/>
</dbReference>
<evidence type="ECO:0000313" key="11">
    <source>
        <dbReference type="EMBL" id="CCO19281.1"/>
    </source>
</evidence>
<dbReference type="GeneID" id="19012282"/>
<evidence type="ECO:0000256" key="1">
    <source>
        <dbReference type="ARBA" id="ARBA00008226"/>
    </source>
</evidence>
<comment type="catalytic activity">
    <reaction evidence="8">
        <text>tRNA(Asn) + L-asparagine + ATP = L-asparaginyl-tRNA(Asn) + AMP + diphosphate + H(+)</text>
        <dbReference type="Rhea" id="RHEA:11180"/>
        <dbReference type="Rhea" id="RHEA-COMP:9659"/>
        <dbReference type="Rhea" id="RHEA-COMP:9674"/>
        <dbReference type="ChEBI" id="CHEBI:15378"/>
        <dbReference type="ChEBI" id="CHEBI:30616"/>
        <dbReference type="ChEBI" id="CHEBI:33019"/>
        <dbReference type="ChEBI" id="CHEBI:58048"/>
        <dbReference type="ChEBI" id="CHEBI:78442"/>
        <dbReference type="ChEBI" id="CHEBI:78515"/>
        <dbReference type="ChEBI" id="CHEBI:456215"/>
        <dbReference type="EC" id="6.1.1.22"/>
    </reaction>
</comment>
<reference evidence="11 12" key="1">
    <citation type="submission" date="2011-10" db="EMBL/GenBank/DDBJ databases">
        <authorList>
            <person name="Genoscope - CEA"/>
        </authorList>
    </citation>
    <scope>NUCLEOTIDE SEQUENCE [LARGE SCALE GENOMIC DNA]</scope>
    <source>
        <strain evidence="11 12">RCC 1105</strain>
    </source>
</reference>
<dbReference type="InterPro" id="IPR012340">
    <property type="entry name" value="NA-bd_OB-fold"/>
</dbReference>
<dbReference type="CDD" id="cd04318">
    <property type="entry name" value="EcAsnRS_like_N"/>
    <property type="match status" value="1"/>
</dbReference>
<dbReference type="GO" id="GO:0004816">
    <property type="term" value="F:asparagine-tRNA ligase activity"/>
    <property type="evidence" value="ECO:0007669"/>
    <property type="project" value="UniProtKB-EC"/>
</dbReference>
<dbReference type="Proteomes" id="UP000198341">
    <property type="component" value="Chromosome 13"/>
</dbReference>
<keyword evidence="7" id="KW-0030">Aminoacyl-tRNA synthetase</keyword>
<dbReference type="SUPFAM" id="SSF50249">
    <property type="entry name" value="Nucleic acid-binding proteins"/>
    <property type="match status" value="1"/>
</dbReference>
<dbReference type="FunFam" id="3.30.930.10:FF:000016">
    <property type="entry name" value="Asparagine--tRNA ligase"/>
    <property type="match status" value="1"/>
</dbReference>
<feature type="domain" description="Aminoacyl-transfer RNA synthetases class-II family profile" evidence="10">
    <location>
        <begin position="336"/>
        <end position="570"/>
    </location>
</feature>
<keyword evidence="5" id="KW-0067">ATP-binding</keyword>
<dbReference type="HAMAP" id="MF_00534">
    <property type="entry name" value="Asn_tRNA_synth"/>
    <property type="match status" value="1"/>
</dbReference>
<dbReference type="RefSeq" id="XP_007509478.1">
    <property type="nucleotide sequence ID" value="XM_007509416.1"/>
</dbReference>
<dbReference type="KEGG" id="bpg:Bathy13g00720"/>
<dbReference type="PANTHER" id="PTHR22594:SF54">
    <property type="entry name" value="ASPARAGINE--TRNA LIGASE, CYTOPLASMIC 1-RELATED"/>
    <property type="match status" value="1"/>
</dbReference>
<evidence type="ECO:0000256" key="7">
    <source>
        <dbReference type="ARBA" id="ARBA00023146"/>
    </source>
</evidence>
<keyword evidence="4" id="KW-0547">Nucleotide-binding</keyword>
<evidence type="ECO:0000256" key="2">
    <source>
        <dbReference type="ARBA" id="ARBA00012816"/>
    </source>
</evidence>
<accession>K8EMK5</accession>
<proteinExistence type="inferred from homology"/>
<dbReference type="PRINTS" id="PR01042">
    <property type="entry name" value="TRNASYNTHASP"/>
</dbReference>
<keyword evidence="6" id="KW-0648">Protein biosynthesis</keyword>
<feature type="coiled-coil region" evidence="9">
    <location>
        <begin position="242"/>
        <end position="297"/>
    </location>
</feature>
<name>K8EMK5_9CHLO</name>
<sequence length="582" mass="65746">METTAADLTKTLPHRLTSPYSKCFNRVPIVSVHEKADENGGLSLVGETLVVGGWVKTGREADAGKILFLEVNDGSTPQSLQVVVSSEIFSSSETSSGVSSLADMRPTGTSVVIEGEIKLPPETAKGQVIELHASRVLSVGKCDASTYPIAKKKQTLEYLRDKIHMRPRTNTIQSIARVRNALAFATHEFFNLHGFCYVHTPLITKSDCEGAGEMFQVTTLLGECDEEDGKKFTKSSVEEAVVMEKRAETAAIETKIAEMKQEEKPSKSGLKEQNKKLEQAKKDLSELERKFRKVGGLQRSDDGTIDYSEDFFGEKTFLTVSGQLAVETYACALSNVYTFGPTFRAEDSYTTRHLAEFWMIEPELAFADLNDDMQCAEDYVRHCCKYLLKTCRKDLEFFQKMYDKNCLERVENVANNPFGRVSYTEAIEILKDAVETKKKEFVYPVEWGIDLATEHERYLAEEVYKKPVVVYNYPKDIKAFYMRLNPDGKTVAAMDILVPKVGELVGGSQREERLDVLEQRMKDCGLELEEYSWYLDLRRYGSVTHSGFGLGFERLILFTTGMENIRDVIPYPRWPKNCLEGH</sequence>
<dbReference type="GO" id="GO:0005739">
    <property type="term" value="C:mitochondrion"/>
    <property type="evidence" value="ECO:0007669"/>
    <property type="project" value="TreeGrafter"/>
</dbReference>
<organism evidence="11 12">
    <name type="scientific">Bathycoccus prasinos</name>
    <dbReference type="NCBI Taxonomy" id="41875"/>
    <lineage>
        <taxon>Eukaryota</taxon>
        <taxon>Viridiplantae</taxon>
        <taxon>Chlorophyta</taxon>
        <taxon>Mamiellophyceae</taxon>
        <taxon>Mamiellales</taxon>
        <taxon>Bathycoccaceae</taxon>
        <taxon>Bathycoccus</taxon>
    </lineage>
</organism>
<dbReference type="eggNOG" id="KOG0554">
    <property type="taxonomic scope" value="Eukaryota"/>
</dbReference>